<dbReference type="Proteomes" id="UP001335648">
    <property type="component" value="Unassembled WGS sequence"/>
</dbReference>
<accession>A0AAN8BNW3</accession>
<proteinExistence type="predicted"/>
<feature type="region of interest" description="Disordered" evidence="1">
    <location>
        <begin position="23"/>
        <end position="79"/>
    </location>
</feature>
<gene>
    <name evidence="2" type="ORF">CesoFtcFv8_014602</name>
</gene>
<keyword evidence="3" id="KW-1185">Reference proteome</keyword>
<evidence type="ECO:0000313" key="3">
    <source>
        <dbReference type="Proteomes" id="UP001335648"/>
    </source>
</evidence>
<sequence length="119" mass="12983">MKCCDLSAECLKCWIRCDNRAGRQQKEEKGPLSKLPVAEPVSERRGGVGGDGGGQQRLSAKTACPRSSARGPARPETRSLAPSFLIRRARFRVEALLIGHPSETHAESKLPATDWRSLS</sequence>
<dbReference type="EMBL" id="JAULUE010002057">
    <property type="protein sequence ID" value="KAK5888513.1"/>
    <property type="molecule type" value="Genomic_DNA"/>
</dbReference>
<evidence type="ECO:0000256" key="1">
    <source>
        <dbReference type="SAM" id="MobiDB-lite"/>
    </source>
</evidence>
<reference evidence="2 3" key="1">
    <citation type="journal article" date="2023" name="Mol. Biol. Evol.">
        <title>Genomics of Secondarily Temperate Adaptation in the Only Non-Antarctic Icefish.</title>
        <authorList>
            <person name="Rivera-Colon A.G."/>
            <person name="Rayamajhi N."/>
            <person name="Minhas B.F."/>
            <person name="Madrigal G."/>
            <person name="Bilyk K.T."/>
            <person name="Yoon V."/>
            <person name="Hune M."/>
            <person name="Gregory S."/>
            <person name="Cheng C.H.C."/>
            <person name="Catchen J.M."/>
        </authorList>
    </citation>
    <scope>NUCLEOTIDE SEQUENCE [LARGE SCALE GENOMIC DNA]</scope>
    <source>
        <strain evidence="2">JC2023a</strain>
    </source>
</reference>
<evidence type="ECO:0000313" key="2">
    <source>
        <dbReference type="EMBL" id="KAK5888513.1"/>
    </source>
</evidence>
<comment type="caution">
    <text evidence="2">The sequence shown here is derived from an EMBL/GenBank/DDBJ whole genome shotgun (WGS) entry which is preliminary data.</text>
</comment>
<dbReference type="AlphaFoldDB" id="A0AAN8BNW3"/>
<protein>
    <submittedName>
        <fullName evidence="2">Uncharacterized protein</fullName>
    </submittedName>
</protein>
<name>A0AAN8BNW3_9TELE</name>
<organism evidence="2 3">
    <name type="scientific">Champsocephalus esox</name>
    <name type="common">pike icefish</name>
    <dbReference type="NCBI Taxonomy" id="159716"/>
    <lineage>
        <taxon>Eukaryota</taxon>
        <taxon>Metazoa</taxon>
        <taxon>Chordata</taxon>
        <taxon>Craniata</taxon>
        <taxon>Vertebrata</taxon>
        <taxon>Euteleostomi</taxon>
        <taxon>Actinopterygii</taxon>
        <taxon>Neopterygii</taxon>
        <taxon>Teleostei</taxon>
        <taxon>Neoteleostei</taxon>
        <taxon>Acanthomorphata</taxon>
        <taxon>Eupercaria</taxon>
        <taxon>Perciformes</taxon>
        <taxon>Notothenioidei</taxon>
        <taxon>Channichthyidae</taxon>
        <taxon>Champsocephalus</taxon>
    </lineage>
</organism>